<name>A0A0B7ACA2_9EUPU</name>
<sequence length="49" mass="6001">MAYELAKTRGNLKQSHLSQIFKKVKILVKQYFKMEWRQVNENYKPEQNN</sequence>
<protein>
    <submittedName>
        <fullName evidence="1">Uncharacterized protein</fullName>
    </submittedName>
</protein>
<dbReference type="EMBL" id="HACG01030710">
    <property type="protein sequence ID" value="CEK77575.1"/>
    <property type="molecule type" value="Transcribed_RNA"/>
</dbReference>
<organism evidence="1">
    <name type="scientific">Arion vulgaris</name>
    <dbReference type="NCBI Taxonomy" id="1028688"/>
    <lineage>
        <taxon>Eukaryota</taxon>
        <taxon>Metazoa</taxon>
        <taxon>Spiralia</taxon>
        <taxon>Lophotrochozoa</taxon>
        <taxon>Mollusca</taxon>
        <taxon>Gastropoda</taxon>
        <taxon>Heterobranchia</taxon>
        <taxon>Euthyneura</taxon>
        <taxon>Panpulmonata</taxon>
        <taxon>Eupulmonata</taxon>
        <taxon>Stylommatophora</taxon>
        <taxon>Helicina</taxon>
        <taxon>Arionoidea</taxon>
        <taxon>Arionidae</taxon>
        <taxon>Arion</taxon>
    </lineage>
</organism>
<dbReference type="AlphaFoldDB" id="A0A0B7ACA2"/>
<proteinExistence type="predicted"/>
<reference evidence="1" key="1">
    <citation type="submission" date="2014-12" db="EMBL/GenBank/DDBJ databases">
        <title>Insight into the proteome of Arion vulgaris.</title>
        <authorList>
            <person name="Aradska J."/>
            <person name="Bulat T."/>
            <person name="Smidak R."/>
            <person name="Sarate P."/>
            <person name="Gangsoo J."/>
            <person name="Sialana F."/>
            <person name="Bilban M."/>
            <person name="Lubec G."/>
        </authorList>
    </citation>
    <scope>NUCLEOTIDE SEQUENCE</scope>
    <source>
        <tissue evidence="1">Skin</tissue>
    </source>
</reference>
<gene>
    <name evidence="1" type="primary">ORF105561</name>
</gene>
<accession>A0A0B7ACA2</accession>
<evidence type="ECO:0000313" key="1">
    <source>
        <dbReference type="EMBL" id="CEK77575.1"/>
    </source>
</evidence>